<dbReference type="Pfam" id="PF13229">
    <property type="entry name" value="Beta_helix"/>
    <property type="match status" value="1"/>
</dbReference>
<evidence type="ECO:0000313" key="4">
    <source>
        <dbReference type="EMBL" id="QDT57449.1"/>
    </source>
</evidence>
<gene>
    <name evidence="4" type="ORF">Pan44_55180</name>
</gene>
<feature type="region of interest" description="Disordered" evidence="1">
    <location>
        <begin position="56"/>
        <end position="75"/>
    </location>
</feature>
<keyword evidence="5" id="KW-1185">Reference proteome</keyword>
<feature type="compositionally biased region" description="Polar residues" evidence="1">
    <location>
        <begin position="1038"/>
        <end position="1053"/>
    </location>
</feature>
<dbReference type="AlphaFoldDB" id="A0A517SMU6"/>
<dbReference type="InterPro" id="IPR006626">
    <property type="entry name" value="PbH1"/>
</dbReference>
<reference evidence="4 5" key="1">
    <citation type="submission" date="2019-02" db="EMBL/GenBank/DDBJ databases">
        <title>Deep-cultivation of Planctomycetes and their phenomic and genomic characterization uncovers novel biology.</title>
        <authorList>
            <person name="Wiegand S."/>
            <person name="Jogler M."/>
            <person name="Boedeker C."/>
            <person name="Pinto D."/>
            <person name="Vollmers J."/>
            <person name="Rivas-Marin E."/>
            <person name="Kohn T."/>
            <person name="Peeters S.H."/>
            <person name="Heuer A."/>
            <person name="Rast P."/>
            <person name="Oberbeckmann S."/>
            <person name="Bunk B."/>
            <person name="Jeske O."/>
            <person name="Meyerdierks A."/>
            <person name="Storesund J.E."/>
            <person name="Kallscheuer N."/>
            <person name="Luecker S."/>
            <person name="Lage O.M."/>
            <person name="Pohl T."/>
            <person name="Merkel B.J."/>
            <person name="Hornburger P."/>
            <person name="Mueller R.-W."/>
            <person name="Bruemmer F."/>
            <person name="Labrenz M."/>
            <person name="Spormann A.M."/>
            <person name="Op den Camp H."/>
            <person name="Overmann J."/>
            <person name="Amann R."/>
            <person name="Jetten M.S.M."/>
            <person name="Mascher T."/>
            <person name="Medema M.H."/>
            <person name="Devos D.P."/>
            <person name="Kaster A.-K."/>
            <person name="Ovreas L."/>
            <person name="Rohde M."/>
            <person name="Galperin M.Y."/>
            <person name="Jogler C."/>
        </authorList>
    </citation>
    <scope>NUCLEOTIDE SEQUENCE [LARGE SCALE GENOMIC DNA]</scope>
    <source>
        <strain evidence="4 5">Pan44</strain>
    </source>
</reference>
<dbReference type="InterPro" id="IPR038177">
    <property type="entry name" value="IAT_beta_sf"/>
</dbReference>
<feature type="domain" description="Inverse autotransporter beta-domain" evidence="2">
    <location>
        <begin position="102"/>
        <end position="257"/>
    </location>
</feature>
<dbReference type="InterPro" id="IPR024519">
    <property type="entry name" value="IAT_beta"/>
</dbReference>
<sequence>MSRSSVTPSPRLSSRTRSTIVSRSLRAFGRAKRHGLASLACLAALGWSSAVLAQGPPGSSQKRATTGDDASENGWGVIGRTGHLGFKTFGRDTSITPVEIMPYLMEDEHFFFSDIRGFVSNEAEFGGNVGLGYRYLDEGMMSWYGANVFYDIDNTTGEMFHQIGFGLEAAIEVFELRTNFYLPVGDTEKQFSSGTLAARFENNQLLFDSTSRFGSAMKGLDFEAGSSIPMPVGPWGSDLRGFLGGYFFSGDGVDNITGFKARAELDVNHAVTTQLLYTNDGTFGSNLMVGAQVEFPWGGSHPSSSWKRAMPTPYRYVERNYNVIVAETRSEIQGIVAINPATGLPYEVQHVSGTGSAGGDGTADDAWATVAQAQAAGGDLIWVHSGTTLTEQITVQNGQFVLGETPGQTIVAQGYGNIQLPSGPSTGPMAAPGSSPLITGVTGPAVTLGNNSTFSGFTIDGVTGNGVVANGASNVTLRNLTLRDISGDAMVLNNTTGNVSIQNVDFETVGGRGLVIDGGNATVNAQATFTNVTGDSLTIENTTGGSVTLTDVNISHGGGRGLVGNNLGGGLYTDDLTVTQITGDAIVINGSTESITFGGTTLIEDSLARGMVLNGLDPTEVVNVTKAITIEDLQVDSTSTGAALTVTDSEADIVIKKMTLALENGAGLVVNDVDSLKIEKGTISTTKNTAVDIEDSDTDIRLTSVSADDGTVGIRIVDSTGGFVVNGVGGLGSGGTIKNMDTAVYLENAGTVGLGRMNFTGNTNGIMSSSTDYVVLDFIQMGSTTNYAVDSRNDALHSITNSYFAENGSLGGGTIRYQADTFGTYVSQIISSTIVDNNGTPVTFTGLAGAEGSSLNLLMDSTVVYANRGGVSALDIDWKGPIGVTVNGSEFNLSESNQRAIDIVGTSATDRLTAALTNNIVNADDTSATGFRIIAAGTSTLNIVGNGIAFNGGNGVGMQFDLADDANVVLDTNVIIDNAFGATGFLFDDIAAGSTVRIDGNTMQFNSTGVVVDRGIIFTSMGETVQLSGTRNNVIQGATTPFQAPSGKTTGSFRLNGATVP</sequence>
<feature type="region of interest" description="Disordered" evidence="1">
    <location>
        <begin position="1038"/>
        <end position="1061"/>
    </location>
</feature>
<dbReference type="Pfam" id="PF11924">
    <property type="entry name" value="IAT_beta"/>
    <property type="match status" value="1"/>
</dbReference>
<dbReference type="SMART" id="SM00710">
    <property type="entry name" value="PbH1"/>
    <property type="match status" value="12"/>
</dbReference>
<name>A0A517SMU6_9PLAN</name>
<evidence type="ECO:0000259" key="3">
    <source>
        <dbReference type="Pfam" id="PF13229"/>
    </source>
</evidence>
<dbReference type="KEGG" id="ccos:Pan44_55180"/>
<dbReference type="Gene3D" id="2.160.20.10">
    <property type="entry name" value="Single-stranded right-handed beta-helix, Pectin lyase-like"/>
    <property type="match status" value="1"/>
</dbReference>
<organism evidence="4 5">
    <name type="scientific">Caulifigura coniformis</name>
    <dbReference type="NCBI Taxonomy" id="2527983"/>
    <lineage>
        <taxon>Bacteria</taxon>
        <taxon>Pseudomonadati</taxon>
        <taxon>Planctomycetota</taxon>
        <taxon>Planctomycetia</taxon>
        <taxon>Planctomycetales</taxon>
        <taxon>Planctomycetaceae</taxon>
        <taxon>Caulifigura</taxon>
    </lineage>
</organism>
<dbReference type="SUPFAM" id="SSF51126">
    <property type="entry name" value="Pectin lyase-like"/>
    <property type="match status" value="1"/>
</dbReference>
<dbReference type="InterPro" id="IPR011050">
    <property type="entry name" value="Pectin_lyase_fold/virulence"/>
</dbReference>
<protein>
    <submittedName>
        <fullName evidence="4">Uncharacterized protein</fullName>
    </submittedName>
</protein>
<evidence type="ECO:0000256" key="1">
    <source>
        <dbReference type="SAM" id="MobiDB-lite"/>
    </source>
</evidence>
<evidence type="ECO:0000313" key="5">
    <source>
        <dbReference type="Proteomes" id="UP000315700"/>
    </source>
</evidence>
<dbReference type="RefSeq" id="WP_197453699.1">
    <property type="nucleotide sequence ID" value="NZ_CP036271.1"/>
</dbReference>
<evidence type="ECO:0000259" key="2">
    <source>
        <dbReference type="Pfam" id="PF11924"/>
    </source>
</evidence>
<dbReference type="Gene3D" id="2.40.160.160">
    <property type="entry name" value="Inverse autotransporter, beta-domain"/>
    <property type="match status" value="1"/>
</dbReference>
<dbReference type="InterPro" id="IPR039448">
    <property type="entry name" value="Beta_helix"/>
</dbReference>
<accession>A0A517SMU6</accession>
<dbReference type="EMBL" id="CP036271">
    <property type="protein sequence ID" value="QDT57449.1"/>
    <property type="molecule type" value="Genomic_DNA"/>
</dbReference>
<proteinExistence type="predicted"/>
<feature type="domain" description="Right handed beta helix" evidence="3">
    <location>
        <begin position="449"/>
        <end position="600"/>
    </location>
</feature>
<dbReference type="InterPro" id="IPR012334">
    <property type="entry name" value="Pectin_lyas_fold"/>
</dbReference>
<dbReference type="InParanoid" id="A0A517SMU6"/>
<dbReference type="Proteomes" id="UP000315700">
    <property type="component" value="Chromosome"/>
</dbReference>